<reference evidence="17 18" key="1">
    <citation type="submission" date="2019-03" db="EMBL/GenBank/DDBJ databases">
        <title>Genomic Encyclopedia of Type Strains, Phase IV (KMG-IV): sequencing the most valuable type-strain genomes for metagenomic binning, comparative biology and taxonomic classification.</title>
        <authorList>
            <person name="Goeker M."/>
        </authorList>
    </citation>
    <scope>NUCLEOTIDE SEQUENCE [LARGE SCALE GENOMIC DNA]</scope>
    <source>
        <strain evidence="17 18">DSM 18577</strain>
    </source>
</reference>
<keyword evidence="9 13" id="KW-0067">ATP-binding</keyword>
<dbReference type="AlphaFoldDB" id="A0A4R1JLF3"/>
<dbReference type="Pfam" id="PF02786">
    <property type="entry name" value="CPSase_L_D2"/>
    <property type="match status" value="1"/>
</dbReference>
<dbReference type="Proteomes" id="UP000295565">
    <property type="component" value="Unassembled WGS sequence"/>
</dbReference>
<evidence type="ECO:0000256" key="9">
    <source>
        <dbReference type="ARBA" id="ARBA00022840"/>
    </source>
</evidence>
<dbReference type="InterPro" id="IPR003778">
    <property type="entry name" value="CT_A_B"/>
</dbReference>
<dbReference type="PANTHER" id="PTHR18866:SF128">
    <property type="entry name" value="UREA AMIDOLYASE"/>
    <property type="match status" value="1"/>
</dbReference>
<dbReference type="InterPro" id="IPR011054">
    <property type="entry name" value="Rudment_hybrid_motif"/>
</dbReference>
<dbReference type="CDD" id="cd06850">
    <property type="entry name" value="biotinyl_domain"/>
    <property type="match status" value="1"/>
</dbReference>
<evidence type="ECO:0000256" key="6">
    <source>
        <dbReference type="ARBA" id="ARBA00022598"/>
    </source>
</evidence>
<sequence length="1204" mass="133743">MFSKVLIANRGAISCRITRTLKAMGITSVAVYHDSDSDSLHVQHADEAYCLGSGSSTQTYLNQDLIIDIAKRANAEAIHPGYGFLSENPEFAKRCEAENIVFLGPTAQQMIDFGLKHKARALATQAGVPLLGGSDLLDDITQAQSKASQVGYPVMLKSTAGGGGIGMQRCDNAEELASAFDTVKRLSTNNFANSGVFIEKFIEHARHIEVQIFGDGQGNVLAIGERDCSSQRRNQKVIEECPAPNLSEQTRTQLQQTAVQLGQSVKYRSAGTVEFILDADTEKFYFLEMNTRLQVEHGVTEQVFNIDLVRWMVELGAGELRPLSELKPTLTPHGHAIQARLYAEDPAKAFRPSAGFISHVHFPKLQLPEQRIDHWLENGIEVPALFDPMLAKLIAYRDDRNQARQGLISMLEHSEVYGIETNRHYLIDLLNSDTFAKGHILTNSLNSFHPQPATIDVLTGGTQSTIQDIPGRVGYWHIGVPPSGPMDNYSFRLANRLLGNDEQCAGIEITLTGPTLGFNCARQIILAGATIDASVDGKPVEMWQVIDIPAGSTLKLGKVQDLGSHSYLLIAGGIDCPTYLGSRSTFKLGQFGGHVGRALRAGDVLHLFKPHSQAPRIKPEPGIYPELTHTWQLHVIYGPHGAPDYFTEQDIQTLFSHDYEVHYNSSRTGVRLIGPKPDWAREDGGEAGLHPSNIHDNAYAVGTIDFTGDMPVILGPDGPSLGGFVCPATIIKADLWKMGQLKAGDKVRFIPISMQSAEQLERAQLQTLNTLNKSDVTIERAPTTSAILKTIPPERYGEQVVYRPSGDDFLLVEYGPQVLDIRLRFRAHALMLWLEKAQIDGVEELTPGIRSLQIHYNNLILSTAQLLAYLEQAESELTDIDKMSVPARIVRLPLSWDDEATRLAIEKYDQLVRKNAPWAPSNIEFIRRINGLDSIDEVKHILFNARYLVMGLGDVYLGAPVATPLDPRHRLVTTKYNPARTWTPENAVGIGGAYLCVYGMEGPGGYQFVGRTLQMWNRYRTTAEFSNPWLLRFFDQIEFYEVSSDELKRIRREFPKGNYPLDIRETEFSLKQYNQLLKDNASEIAAAKQRQQSAFEAERQRWIATGQANFSSEADLMVEDDTPTLLLKNGEQAIESLVSGNVWKVLVKLGQAVQNDQTLMIIESMKMEIEIKAPCHGKVTQICHPTGQNVRAGQPLLILEEQHD</sequence>
<dbReference type="InterPro" id="IPR029000">
    <property type="entry name" value="Cyclophilin-like_dom_sf"/>
</dbReference>
<evidence type="ECO:0000256" key="11">
    <source>
        <dbReference type="ARBA" id="ARBA00033786"/>
    </source>
</evidence>
<dbReference type="InterPro" id="IPR005482">
    <property type="entry name" value="Biotin_COase_C"/>
</dbReference>
<dbReference type="InterPro" id="IPR014084">
    <property type="entry name" value="Urea_COase"/>
</dbReference>
<dbReference type="SUPFAM" id="SSF56059">
    <property type="entry name" value="Glutathione synthetase ATP-binding domain-like"/>
    <property type="match status" value="1"/>
</dbReference>
<dbReference type="InterPro" id="IPR000089">
    <property type="entry name" value="Biotin_lipoyl"/>
</dbReference>
<name>A0A4R1JLF3_9GAMM</name>
<comment type="subunit">
    <text evidence="4">Acetyl-CoA carboxylase is a heterohexamer of biotin carboxyl carrier protein, biotin carboxylase and the two subunits of carboxyl transferase in a 2:2 complex.</text>
</comment>
<dbReference type="PROSITE" id="PS00866">
    <property type="entry name" value="CPSASE_1"/>
    <property type="match status" value="1"/>
</dbReference>
<dbReference type="Pfam" id="PF00364">
    <property type="entry name" value="Biotin_lipoyl"/>
    <property type="match status" value="1"/>
</dbReference>
<dbReference type="SUPFAM" id="SSF51246">
    <property type="entry name" value="Rudiment single hybrid motif"/>
    <property type="match status" value="1"/>
</dbReference>
<dbReference type="GO" id="GO:0016787">
    <property type="term" value="F:hydrolase activity"/>
    <property type="evidence" value="ECO:0007669"/>
    <property type="project" value="UniProtKB-KW"/>
</dbReference>
<evidence type="ECO:0000313" key="17">
    <source>
        <dbReference type="EMBL" id="TCK51882.1"/>
    </source>
</evidence>
<dbReference type="NCBIfam" id="TIGR02712">
    <property type="entry name" value="urea_carbox"/>
    <property type="match status" value="1"/>
</dbReference>
<dbReference type="SMART" id="SM00797">
    <property type="entry name" value="AHS2"/>
    <property type="match status" value="1"/>
</dbReference>
<evidence type="ECO:0000256" key="10">
    <source>
        <dbReference type="ARBA" id="ARBA00023267"/>
    </source>
</evidence>
<dbReference type="SUPFAM" id="SSF160467">
    <property type="entry name" value="PH0987 N-terminal domain-like"/>
    <property type="match status" value="1"/>
</dbReference>
<dbReference type="FunFam" id="3.40.50.20:FF:000010">
    <property type="entry name" value="Propionyl-CoA carboxylase subunit alpha"/>
    <property type="match status" value="1"/>
</dbReference>
<dbReference type="Pfam" id="PF02626">
    <property type="entry name" value="CT_A_B"/>
    <property type="match status" value="1"/>
</dbReference>
<dbReference type="Gene3D" id="3.30.470.20">
    <property type="entry name" value="ATP-grasp fold, B domain"/>
    <property type="match status" value="1"/>
</dbReference>
<evidence type="ECO:0000256" key="1">
    <source>
        <dbReference type="ARBA" id="ARBA00001953"/>
    </source>
</evidence>
<dbReference type="NCBIfam" id="TIGR00724">
    <property type="entry name" value="urea_amlyse_rel"/>
    <property type="match status" value="1"/>
</dbReference>
<comment type="catalytic activity">
    <reaction evidence="12">
        <text>N(6)-biotinyl-L-lysyl-[protein] + hydrogencarbonate + ATP = N(6)-carboxybiotinyl-L-lysyl-[protein] + ADP + phosphate + H(+)</text>
        <dbReference type="Rhea" id="RHEA:13501"/>
        <dbReference type="Rhea" id="RHEA-COMP:10505"/>
        <dbReference type="Rhea" id="RHEA-COMP:10506"/>
        <dbReference type="ChEBI" id="CHEBI:15378"/>
        <dbReference type="ChEBI" id="CHEBI:17544"/>
        <dbReference type="ChEBI" id="CHEBI:30616"/>
        <dbReference type="ChEBI" id="CHEBI:43474"/>
        <dbReference type="ChEBI" id="CHEBI:83144"/>
        <dbReference type="ChEBI" id="CHEBI:83145"/>
        <dbReference type="ChEBI" id="CHEBI:456216"/>
        <dbReference type="EC" id="6.3.4.14"/>
    </reaction>
</comment>
<evidence type="ECO:0000256" key="5">
    <source>
        <dbReference type="ARBA" id="ARBA00017242"/>
    </source>
</evidence>
<keyword evidence="7 13" id="KW-0547">Nucleotide-binding</keyword>
<dbReference type="RefSeq" id="WP_131912795.1">
    <property type="nucleotide sequence ID" value="NZ_OU594967.1"/>
</dbReference>
<comment type="pathway">
    <text evidence="3">Lipid metabolism; malonyl-CoA biosynthesis; malonyl-CoA from acetyl-CoA: step 1/1.</text>
</comment>
<dbReference type="Gene3D" id="3.30.1360.40">
    <property type="match status" value="1"/>
</dbReference>
<dbReference type="SUPFAM" id="SSF51230">
    <property type="entry name" value="Single hybrid motif"/>
    <property type="match status" value="1"/>
</dbReference>
<dbReference type="InterPro" id="IPR016185">
    <property type="entry name" value="PreATP-grasp_dom_sf"/>
</dbReference>
<dbReference type="InterPro" id="IPR011053">
    <property type="entry name" value="Single_hybrid_motif"/>
</dbReference>
<accession>A0A4R1JLF3</accession>
<dbReference type="InterPro" id="IPR005479">
    <property type="entry name" value="CPAse_ATP-bd"/>
</dbReference>
<gene>
    <name evidence="17" type="ORF">EV690_1964</name>
</gene>
<evidence type="ECO:0000256" key="7">
    <source>
        <dbReference type="ARBA" id="ARBA00022741"/>
    </source>
</evidence>
<dbReference type="Pfam" id="PF00289">
    <property type="entry name" value="Biotin_carb_N"/>
    <property type="match status" value="1"/>
</dbReference>
<keyword evidence="18" id="KW-1185">Reference proteome</keyword>
<dbReference type="InterPro" id="IPR011761">
    <property type="entry name" value="ATP-grasp"/>
</dbReference>
<dbReference type="Pfam" id="PF02785">
    <property type="entry name" value="Biotin_carb_C"/>
    <property type="match status" value="1"/>
</dbReference>
<dbReference type="OrthoDB" id="9763189at2"/>
<evidence type="ECO:0000256" key="4">
    <source>
        <dbReference type="ARBA" id="ARBA00011750"/>
    </source>
</evidence>
<dbReference type="InterPro" id="IPR003833">
    <property type="entry name" value="CT_C_D"/>
</dbReference>
<dbReference type="InterPro" id="IPR011764">
    <property type="entry name" value="Biotin_carboxylation_dom"/>
</dbReference>
<dbReference type="InterPro" id="IPR050856">
    <property type="entry name" value="Biotin_carboxylase_complex"/>
</dbReference>
<dbReference type="SMART" id="SM00796">
    <property type="entry name" value="AHS1"/>
    <property type="match status" value="1"/>
</dbReference>
<feature type="domain" description="ATP-grasp" evidence="15">
    <location>
        <begin position="120"/>
        <end position="317"/>
    </location>
</feature>
<dbReference type="SMART" id="SM00878">
    <property type="entry name" value="Biotin_carb_C"/>
    <property type="match status" value="1"/>
</dbReference>
<keyword evidence="10" id="KW-0092">Biotin</keyword>
<dbReference type="GO" id="GO:0005524">
    <property type="term" value="F:ATP binding"/>
    <property type="evidence" value="ECO:0007669"/>
    <property type="project" value="UniProtKB-UniRule"/>
</dbReference>
<evidence type="ECO:0000256" key="12">
    <source>
        <dbReference type="ARBA" id="ARBA00048600"/>
    </source>
</evidence>
<feature type="domain" description="Lipoyl-binding" evidence="14">
    <location>
        <begin position="1117"/>
        <end position="1200"/>
    </location>
</feature>
<dbReference type="PROSITE" id="PS50979">
    <property type="entry name" value="BC"/>
    <property type="match status" value="1"/>
</dbReference>
<evidence type="ECO:0000256" key="8">
    <source>
        <dbReference type="ARBA" id="ARBA00022801"/>
    </source>
</evidence>
<dbReference type="SUPFAM" id="SSF52440">
    <property type="entry name" value="PreATP-grasp domain"/>
    <property type="match status" value="1"/>
</dbReference>
<dbReference type="PANTHER" id="PTHR18866">
    <property type="entry name" value="CARBOXYLASE:PYRUVATE/ACETYL-COA/PROPIONYL-COA CARBOXYLASE"/>
    <property type="match status" value="1"/>
</dbReference>
<keyword evidence="8" id="KW-0378">Hydrolase</keyword>
<evidence type="ECO:0000256" key="2">
    <source>
        <dbReference type="ARBA" id="ARBA00003761"/>
    </source>
</evidence>
<dbReference type="PROSITE" id="PS00867">
    <property type="entry name" value="CPSASE_2"/>
    <property type="match status" value="1"/>
</dbReference>
<comment type="cofactor">
    <cofactor evidence="1">
        <name>biotin</name>
        <dbReference type="ChEBI" id="CHEBI:57586"/>
    </cofactor>
</comment>
<comment type="caution">
    <text evidence="17">The sequence shown here is derived from an EMBL/GenBank/DDBJ whole genome shotgun (WGS) entry which is preliminary data.</text>
</comment>
<dbReference type="SUPFAM" id="SSF50891">
    <property type="entry name" value="Cyclophilin-like"/>
    <property type="match status" value="2"/>
</dbReference>
<dbReference type="Gene3D" id="2.40.50.100">
    <property type="match status" value="1"/>
</dbReference>
<dbReference type="GO" id="GO:0046872">
    <property type="term" value="F:metal ion binding"/>
    <property type="evidence" value="ECO:0007669"/>
    <property type="project" value="InterPro"/>
</dbReference>
<dbReference type="PROSITE" id="PS50968">
    <property type="entry name" value="BIOTINYL_LIPOYL"/>
    <property type="match status" value="1"/>
</dbReference>
<dbReference type="GO" id="GO:0004075">
    <property type="term" value="F:biotin carboxylase activity"/>
    <property type="evidence" value="ECO:0007669"/>
    <property type="project" value="UniProtKB-EC"/>
</dbReference>
<proteinExistence type="predicted"/>
<evidence type="ECO:0000256" key="3">
    <source>
        <dbReference type="ARBA" id="ARBA00004956"/>
    </source>
</evidence>
<evidence type="ECO:0000259" key="16">
    <source>
        <dbReference type="PROSITE" id="PS50979"/>
    </source>
</evidence>
<dbReference type="PROSITE" id="PS50975">
    <property type="entry name" value="ATP_GRASP"/>
    <property type="match status" value="1"/>
</dbReference>
<keyword evidence="6" id="KW-0436">Ligase</keyword>
<dbReference type="InterPro" id="IPR005481">
    <property type="entry name" value="BC-like_N"/>
</dbReference>
<dbReference type="Gene3D" id="2.40.100.10">
    <property type="entry name" value="Cyclophilin-like"/>
    <property type="match status" value="2"/>
</dbReference>
<evidence type="ECO:0000259" key="15">
    <source>
        <dbReference type="PROSITE" id="PS50975"/>
    </source>
</evidence>
<evidence type="ECO:0000256" key="13">
    <source>
        <dbReference type="PROSITE-ProRule" id="PRU00409"/>
    </source>
</evidence>
<protein>
    <recommendedName>
        <fullName evidence="5">Biotin carboxylase</fullName>
    </recommendedName>
    <alternativeName>
        <fullName evidence="11">Acetyl-coenzyme A carboxylase biotin carboxylase subunit A</fullName>
    </alternativeName>
</protein>
<comment type="function">
    <text evidence="2">This protein is a component of the acetyl coenzyme A carboxylase complex; first, biotin carboxylase catalyzes the carboxylation of the carrier protein and then the transcarboxylase transfers the carboxyl group to form malonyl-CoA.</text>
</comment>
<dbReference type="Pfam" id="PF02682">
    <property type="entry name" value="CT_C_D"/>
    <property type="match status" value="1"/>
</dbReference>
<evidence type="ECO:0000313" key="18">
    <source>
        <dbReference type="Proteomes" id="UP000295565"/>
    </source>
</evidence>
<organism evidence="17 18">
    <name type="scientific">Celerinatantimonas diazotrophica</name>
    <dbReference type="NCBI Taxonomy" id="412034"/>
    <lineage>
        <taxon>Bacteria</taxon>
        <taxon>Pseudomonadati</taxon>
        <taxon>Pseudomonadota</taxon>
        <taxon>Gammaproteobacteria</taxon>
        <taxon>Celerinatantimonadaceae</taxon>
        <taxon>Celerinatantimonas</taxon>
    </lineage>
</organism>
<dbReference type="EMBL" id="SMGD01000013">
    <property type="protein sequence ID" value="TCK51882.1"/>
    <property type="molecule type" value="Genomic_DNA"/>
</dbReference>
<evidence type="ECO:0000259" key="14">
    <source>
        <dbReference type="PROSITE" id="PS50968"/>
    </source>
</evidence>
<feature type="domain" description="Biotin carboxylation" evidence="16">
    <location>
        <begin position="1"/>
        <end position="450"/>
    </location>
</feature>